<dbReference type="Pfam" id="PF00271">
    <property type="entry name" value="Helicase_C"/>
    <property type="match status" value="1"/>
</dbReference>
<keyword evidence="7 10" id="KW-0067">ATP-binding</keyword>
<keyword evidence="5 10" id="KW-0378">Hydrolase</keyword>
<evidence type="ECO:0000256" key="5">
    <source>
        <dbReference type="ARBA" id="ARBA00022801"/>
    </source>
</evidence>
<feature type="domain" description="Helicase C-terminal" evidence="14">
    <location>
        <begin position="263"/>
        <end position="416"/>
    </location>
</feature>
<keyword evidence="4 10" id="KW-0547">Nucleotide-binding</keyword>
<comment type="domain">
    <text evidence="11">The Q motif is unique to and characteristic of the DEAD box family of RNA helicases and controls ATP binding and hydrolysis.</text>
</comment>
<evidence type="ECO:0000313" key="17">
    <source>
        <dbReference type="Proteomes" id="UP000789739"/>
    </source>
</evidence>
<dbReference type="PROSITE" id="PS51195">
    <property type="entry name" value="Q_MOTIF"/>
    <property type="match status" value="1"/>
</dbReference>
<dbReference type="GO" id="GO:0005730">
    <property type="term" value="C:nucleolus"/>
    <property type="evidence" value="ECO:0007669"/>
    <property type="project" value="UniProtKB-SubCell"/>
</dbReference>
<feature type="compositionally biased region" description="Basic and acidic residues" evidence="12">
    <location>
        <begin position="525"/>
        <end position="543"/>
    </location>
</feature>
<evidence type="ECO:0000256" key="1">
    <source>
        <dbReference type="ARBA" id="ARBA00004604"/>
    </source>
</evidence>
<evidence type="ECO:0000259" key="14">
    <source>
        <dbReference type="PROSITE" id="PS51194"/>
    </source>
</evidence>
<dbReference type="SMART" id="SM00487">
    <property type="entry name" value="DEXDc"/>
    <property type="match status" value="1"/>
</dbReference>
<evidence type="ECO:0000256" key="9">
    <source>
        <dbReference type="PROSITE-ProRule" id="PRU00552"/>
    </source>
</evidence>
<dbReference type="EMBL" id="CAJVPI010000793">
    <property type="protein sequence ID" value="CAG8572644.1"/>
    <property type="molecule type" value="Genomic_DNA"/>
</dbReference>
<dbReference type="InterPro" id="IPR014014">
    <property type="entry name" value="RNA_helicase_DEAD_Q_motif"/>
</dbReference>
<keyword evidence="8 11" id="KW-0694">RNA-binding</keyword>
<sequence length="758" mass="86393">MSVVIKTSMPKVKLRSPKGRLQKELKEIEELEDRCQALSLEEEIIKFSELPITEQTLRGLTKANYTDLTRIQQHAIPLALKERDVLGAAKTGSGKTLAFLIPILEILYRRRWSQLDGLGALVIAPTRELAVQIFEVLRKVGCQHSFSAGLIIGGKNVQIEQERIQRMNILICTPGRLLQHMDQTVGFDCANLQMLVLDEADRILDMGFRKTVNAIIENLPKERQTLLFSATQTKDVKDLARLSLIDPEYVSVDELSEHATPKRLKQHYLVCELPEKLDFLFSFIKTHLDAKILVRFVYETFRKLRPGISLLHLHGKQKQSKRVEIFNRFMRSSSCLFSTDITSRGLDFPAVDWVIQVDAPENGETYIHRVGRTARYDASGQALLFLLPSEVEGMLKVLMQKKVPIEEIEVREKMKTSVAQQMQVLCFKNPEIKYLGQKAFVSYMRSVYLQRDKSIFKVNELPAEEFAAALGLPGTPRLKFYKKSDAKNAIRQKPEKIPGLDSDSEVDTLAKHSHTVADGNESSSDDEKDKKQQSKPLTKFDRMMRRKNQNVLSEHYRKLVELENEEGGGDDVLSVKRVDHELPDELLVDNKGPQSKRAAARALSKKQSIKNVPRGRKIIFDDSGDPHDVYELQNEQDFRAIGSPNEQIKVFVEKELQTALAESDAVALATGDEDATMGELESDESVEHEMDEVNHNKRLKRTFDNDIHGNSDESSNSDTDKERRTNRNPRKRQKMVEIEEPETLEDQEELALRLLARA</sequence>
<dbReference type="GO" id="GO:0006364">
    <property type="term" value="P:rRNA processing"/>
    <property type="evidence" value="ECO:0007669"/>
    <property type="project" value="UniProtKB-KW"/>
</dbReference>
<comment type="subcellular location">
    <subcellularLocation>
        <location evidence="1">Nucleus</location>
        <location evidence="1">Nucleolus</location>
    </subcellularLocation>
</comment>
<dbReference type="PANTHER" id="PTHR24031">
    <property type="entry name" value="RNA HELICASE"/>
    <property type="match status" value="1"/>
</dbReference>
<feature type="region of interest" description="Disordered" evidence="12">
    <location>
        <begin position="668"/>
        <end position="745"/>
    </location>
</feature>
<comment type="similarity">
    <text evidence="10">Belongs to the DEAD box helicase family.</text>
</comment>
<dbReference type="InterPro" id="IPR001650">
    <property type="entry name" value="Helicase_C-like"/>
</dbReference>
<dbReference type="Gene3D" id="3.40.50.300">
    <property type="entry name" value="P-loop containing nucleotide triphosphate hydrolases"/>
    <property type="match status" value="2"/>
</dbReference>
<dbReference type="GO" id="GO:0003723">
    <property type="term" value="F:RNA binding"/>
    <property type="evidence" value="ECO:0007669"/>
    <property type="project" value="UniProtKB-UniRule"/>
</dbReference>
<reference evidence="16" key="1">
    <citation type="submission" date="2021-06" db="EMBL/GenBank/DDBJ databases">
        <authorList>
            <person name="Kallberg Y."/>
            <person name="Tangrot J."/>
            <person name="Rosling A."/>
        </authorList>
    </citation>
    <scope>NUCLEOTIDE SEQUENCE</scope>
    <source>
        <strain evidence="16">BR232B</strain>
    </source>
</reference>
<dbReference type="InterPro" id="IPR000629">
    <property type="entry name" value="RNA-helicase_DEAD-box_CS"/>
</dbReference>
<evidence type="ECO:0000256" key="12">
    <source>
        <dbReference type="SAM" id="MobiDB-lite"/>
    </source>
</evidence>
<comment type="function">
    <text evidence="11">RNA helicase.</text>
</comment>
<evidence type="ECO:0000256" key="2">
    <source>
        <dbReference type="ARBA" id="ARBA00022517"/>
    </source>
</evidence>
<comment type="catalytic activity">
    <reaction evidence="11">
        <text>ATP + H2O = ADP + phosphate + H(+)</text>
        <dbReference type="Rhea" id="RHEA:13065"/>
        <dbReference type="ChEBI" id="CHEBI:15377"/>
        <dbReference type="ChEBI" id="CHEBI:15378"/>
        <dbReference type="ChEBI" id="CHEBI:30616"/>
        <dbReference type="ChEBI" id="CHEBI:43474"/>
        <dbReference type="ChEBI" id="CHEBI:456216"/>
        <dbReference type="EC" id="3.6.4.13"/>
    </reaction>
</comment>
<evidence type="ECO:0000256" key="6">
    <source>
        <dbReference type="ARBA" id="ARBA00022806"/>
    </source>
</evidence>
<dbReference type="CDD" id="cd18787">
    <property type="entry name" value="SF2_C_DEAD"/>
    <property type="match status" value="1"/>
</dbReference>
<name>A0A9N9BNL0_9GLOM</name>
<dbReference type="PROSITE" id="PS51194">
    <property type="entry name" value="HELICASE_CTER"/>
    <property type="match status" value="1"/>
</dbReference>
<dbReference type="SMART" id="SM00490">
    <property type="entry name" value="HELICc"/>
    <property type="match status" value="1"/>
</dbReference>
<accession>A0A9N9BNL0</accession>
<dbReference type="SUPFAM" id="SSF52540">
    <property type="entry name" value="P-loop containing nucleoside triphosphate hydrolases"/>
    <property type="match status" value="2"/>
</dbReference>
<evidence type="ECO:0000256" key="3">
    <source>
        <dbReference type="ARBA" id="ARBA00022552"/>
    </source>
</evidence>
<feature type="region of interest" description="Disordered" evidence="12">
    <location>
        <begin position="513"/>
        <end position="546"/>
    </location>
</feature>
<dbReference type="Pfam" id="PF13959">
    <property type="entry name" value="CTE_SPB4"/>
    <property type="match status" value="1"/>
</dbReference>
<dbReference type="Pfam" id="PF00270">
    <property type="entry name" value="DEAD"/>
    <property type="match status" value="1"/>
</dbReference>
<dbReference type="PROSITE" id="PS51192">
    <property type="entry name" value="HELICASE_ATP_BIND_1"/>
    <property type="match status" value="1"/>
</dbReference>
<evidence type="ECO:0000256" key="8">
    <source>
        <dbReference type="ARBA" id="ARBA00022884"/>
    </source>
</evidence>
<dbReference type="PROSITE" id="PS00039">
    <property type="entry name" value="DEAD_ATP_HELICASE"/>
    <property type="match status" value="1"/>
</dbReference>
<dbReference type="GO" id="GO:0005524">
    <property type="term" value="F:ATP binding"/>
    <property type="evidence" value="ECO:0007669"/>
    <property type="project" value="UniProtKB-UniRule"/>
</dbReference>
<feature type="domain" description="DEAD-box RNA helicase Q" evidence="15">
    <location>
        <begin position="45"/>
        <end position="73"/>
    </location>
</feature>
<dbReference type="CDD" id="cd17941">
    <property type="entry name" value="DEADc_DDX10"/>
    <property type="match status" value="1"/>
</dbReference>
<dbReference type="InterPro" id="IPR027417">
    <property type="entry name" value="P-loop_NTPase"/>
</dbReference>
<keyword evidence="17" id="KW-1185">Reference proteome</keyword>
<protein>
    <recommendedName>
        <fullName evidence="11">ATP-dependent RNA helicase</fullName>
        <ecNumber evidence="11">3.6.4.13</ecNumber>
    </recommendedName>
</protein>
<dbReference type="GO" id="GO:0016787">
    <property type="term" value="F:hydrolase activity"/>
    <property type="evidence" value="ECO:0007669"/>
    <property type="project" value="UniProtKB-KW"/>
</dbReference>
<evidence type="ECO:0000256" key="11">
    <source>
        <dbReference type="RuleBase" id="RU365068"/>
    </source>
</evidence>
<evidence type="ECO:0000256" key="10">
    <source>
        <dbReference type="RuleBase" id="RU000492"/>
    </source>
</evidence>
<evidence type="ECO:0000259" key="13">
    <source>
        <dbReference type="PROSITE" id="PS51192"/>
    </source>
</evidence>
<feature type="compositionally biased region" description="Basic and acidic residues" evidence="12">
    <location>
        <begin position="685"/>
        <end position="711"/>
    </location>
</feature>
<proteinExistence type="inferred from homology"/>
<feature type="compositionally biased region" description="Acidic residues" evidence="12">
    <location>
        <begin position="671"/>
        <end position="684"/>
    </location>
</feature>
<organism evidence="16 17">
    <name type="scientific">Paraglomus brasilianum</name>
    <dbReference type="NCBI Taxonomy" id="144538"/>
    <lineage>
        <taxon>Eukaryota</taxon>
        <taxon>Fungi</taxon>
        <taxon>Fungi incertae sedis</taxon>
        <taxon>Mucoromycota</taxon>
        <taxon>Glomeromycotina</taxon>
        <taxon>Glomeromycetes</taxon>
        <taxon>Paraglomerales</taxon>
        <taxon>Paraglomeraceae</taxon>
        <taxon>Paraglomus</taxon>
    </lineage>
</organism>
<dbReference type="EC" id="3.6.4.13" evidence="11"/>
<dbReference type="GO" id="GO:0003724">
    <property type="term" value="F:RNA helicase activity"/>
    <property type="evidence" value="ECO:0007669"/>
    <property type="project" value="UniProtKB-EC"/>
</dbReference>
<evidence type="ECO:0000313" key="16">
    <source>
        <dbReference type="EMBL" id="CAG8572644.1"/>
    </source>
</evidence>
<feature type="short sequence motif" description="Q motif" evidence="9">
    <location>
        <begin position="45"/>
        <end position="73"/>
    </location>
</feature>
<evidence type="ECO:0000256" key="4">
    <source>
        <dbReference type="ARBA" id="ARBA00022741"/>
    </source>
</evidence>
<gene>
    <name evidence="16" type="ORF">PBRASI_LOCUS6184</name>
</gene>
<keyword evidence="3" id="KW-0698">rRNA processing</keyword>
<dbReference type="InterPro" id="IPR014001">
    <property type="entry name" value="Helicase_ATP-bd"/>
</dbReference>
<dbReference type="AlphaFoldDB" id="A0A9N9BNL0"/>
<feature type="domain" description="Helicase ATP-binding" evidence="13">
    <location>
        <begin position="76"/>
        <end position="250"/>
    </location>
</feature>
<comment type="caution">
    <text evidence="16">The sequence shown here is derived from an EMBL/GenBank/DDBJ whole genome shotgun (WGS) entry which is preliminary data.</text>
</comment>
<keyword evidence="2" id="KW-0690">Ribosome biogenesis</keyword>
<evidence type="ECO:0000259" key="15">
    <source>
        <dbReference type="PROSITE" id="PS51195"/>
    </source>
</evidence>
<evidence type="ECO:0000256" key="7">
    <source>
        <dbReference type="ARBA" id="ARBA00022840"/>
    </source>
</evidence>
<dbReference type="OrthoDB" id="10259640at2759"/>
<dbReference type="InterPro" id="IPR011545">
    <property type="entry name" value="DEAD/DEAH_box_helicase_dom"/>
</dbReference>
<dbReference type="InterPro" id="IPR025313">
    <property type="entry name" value="SPB4-like_CTE"/>
</dbReference>
<dbReference type="SMART" id="SM01178">
    <property type="entry name" value="DUF4217"/>
    <property type="match status" value="1"/>
</dbReference>
<keyword evidence="6 10" id="KW-0347">Helicase</keyword>
<dbReference type="Proteomes" id="UP000789739">
    <property type="component" value="Unassembled WGS sequence"/>
</dbReference>